<comment type="caution">
    <text evidence="2">The sequence shown here is derived from an EMBL/GenBank/DDBJ whole genome shotgun (WGS) entry which is preliminary data.</text>
</comment>
<proteinExistence type="predicted"/>
<accession>A0AAD2G215</accession>
<name>A0AAD2G215_9STRA</name>
<keyword evidence="3" id="KW-1185">Reference proteome</keyword>
<protein>
    <recommendedName>
        <fullName evidence="4">VWFD domain-containing protein</fullName>
    </recommendedName>
</protein>
<feature type="signal peptide" evidence="1">
    <location>
        <begin position="1"/>
        <end position="18"/>
    </location>
</feature>
<sequence>MKLIFSSTFLFTLAVATAQEKAQSLRKLQQSEPINFQGDGCMSYDPSDSDWVTLPYDDDYDHLVAMGFPFTFGATTYTDILINSNGHLHFDFGSSDEWHYAADGFVSASDISIAPFQADVNNVVTGHIRYKLAGDNVAVVWEEVGHYLGTADNTNSFEVVLSSNGSNDPKICFCYDKMGWALDGNSPQLPGEVGISIGSGSGFLLGDFSQTDATWNGIGSSDNGVGYLTGKSFCFNPDIVNSSNPSKEIISTFGPGTGGDPHFKTWHNEHYQYHGQCDLVLAKDATFANGLGLDIHIRTKLVRHWSYIKTAAIRIGNDILEIEGSGKGLDKEVRYWFNYEYQGDLTEFAGFPVTIKADGSKLQKNRIDIDLSSKYPGQKVTISSFKEFVKVDFTNPTSKAFGNTVGMLGDFESGKTLARDGATVLDDYTDLGREWQVLPTDAMLFHESSSAPQFPELCIEPEDPRGDRARRLGESSITEEQAEAACARLKDGLDRKDCIYDIISTEDMDMVGAY</sequence>
<evidence type="ECO:0000256" key="1">
    <source>
        <dbReference type="SAM" id="SignalP"/>
    </source>
</evidence>
<organism evidence="2 3">
    <name type="scientific">Cylindrotheca closterium</name>
    <dbReference type="NCBI Taxonomy" id="2856"/>
    <lineage>
        <taxon>Eukaryota</taxon>
        <taxon>Sar</taxon>
        <taxon>Stramenopiles</taxon>
        <taxon>Ochrophyta</taxon>
        <taxon>Bacillariophyta</taxon>
        <taxon>Bacillariophyceae</taxon>
        <taxon>Bacillariophycidae</taxon>
        <taxon>Bacillariales</taxon>
        <taxon>Bacillariaceae</taxon>
        <taxon>Cylindrotheca</taxon>
    </lineage>
</organism>
<dbReference type="AlphaFoldDB" id="A0AAD2G215"/>
<evidence type="ECO:0000313" key="2">
    <source>
        <dbReference type="EMBL" id="CAJ1960026.1"/>
    </source>
</evidence>
<dbReference type="Proteomes" id="UP001295423">
    <property type="component" value="Unassembled WGS sequence"/>
</dbReference>
<dbReference type="EMBL" id="CAKOGP040002036">
    <property type="protein sequence ID" value="CAJ1960026.1"/>
    <property type="molecule type" value="Genomic_DNA"/>
</dbReference>
<reference evidence="2" key="1">
    <citation type="submission" date="2023-08" db="EMBL/GenBank/DDBJ databases">
        <authorList>
            <person name="Audoor S."/>
            <person name="Bilcke G."/>
        </authorList>
    </citation>
    <scope>NUCLEOTIDE SEQUENCE</scope>
</reference>
<keyword evidence="1" id="KW-0732">Signal</keyword>
<gene>
    <name evidence="2" type="ORF">CYCCA115_LOCUS18442</name>
</gene>
<evidence type="ECO:0000313" key="3">
    <source>
        <dbReference type="Proteomes" id="UP001295423"/>
    </source>
</evidence>
<evidence type="ECO:0008006" key="4">
    <source>
        <dbReference type="Google" id="ProtNLM"/>
    </source>
</evidence>
<feature type="chain" id="PRO_5041985770" description="VWFD domain-containing protein" evidence="1">
    <location>
        <begin position="19"/>
        <end position="514"/>
    </location>
</feature>